<evidence type="ECO:0000313" key="2">
    <source>
        <dbReference type="Proteomes" id="UP000548082"/>
    </source>
</evidence>
<dbReference type="EMBL" id="JAARVD010000011">
    <property type="protein sequence ID" value="MBC1798448.1"/>
    <property type="molecule type" value="Genomic_DNA"/>
</dbReference>
<dbReference type="Proteomes" id="UP000548082">
    <property type="component" value="Unassembled WGS sequence"/>
</dbReference>
<accession>A0A842B7F6</accession>
<evidence type="ECO:0000313" key="1">
    <source>
        <dbReference type="EMBL" id="MBC1798448.1"/>
    </source>
</evidence>
<sequence length="58" mass="6871">MEKQEIDFQDFEICNSNIEYQREVMLSLVAACCQSDANLRDCNLGIEIIYVREGIYFW</sequence>
<protein>
    <submittedName>
        <fullName evidence="1">Uncharacterized protein</fullName>
    </submittedName>
</protein>
<reference evidence="1 2" key="1">
    <citation type="submission" date="2020-03" db="EMBL/GenBank/DDBJ databases">
        <title>Soil Listeria distribution.</title>
        <authorList>
            <person name="Liao J."/>
            <person name="Wiedmann M."/>
        </authorList>
    </citation>
    <scope>NUCLEOTIDE SEQUENCE [LARGE SCALE GENOMIC DNA]</scope>
    <source>
        <strain evidence="1 2">FSL L7-0990</strain>
    </source>
</reference>
<gene>
    <name evidence="1" type="ORF">HCA55_17045</name>
</gene>
<organism evidence="1 2">
    <name type="scientific">Listeria booriae</name>
    <dbReference type="NCBI Taxonomy" id="1552123"/>
    <lineage>
        <taxon>Bacteria</taxon>
        <taxon>Bacillati</taxon>
        <taxon>Bacillota</taxon>
        <taxon>Bacilli</taxon>
        <taxon>Bacillales</taxon>
        <taxon>Listeriaceae</taxon>
        <taxon>Listeria</taxon>
    </lineage>
</organism>
<dbReference type="AlphaFoldDB" id="A0A842B7F6"/>
<comment type="caution">
    <text evidence="1">The sequence shown here is derived from an EMBL/GenBank/DDBJ whole genome shotgun (WGS) entry which is preliminary data.</text>
</comment>
<proteinExistence type="predicted"/>
<name>A0A842B7F6_9LIST</name>